<protein>
    <recommendedName>
        <fullName evidence="3">TIGR02646 family protein</fullName>
    </recommendedName>
</protein>
<proteinExistence type="predicted"/>
<name>A0A1H2P9N0_PSEVA</name>
<dbReference type="AlphaFoldDB" id="A0A1H2P9N0"/>
<dbReference type="STRING" id="95300.SAMN05216558_4423"/>
<evidence type="ECO:0000313" key="1">
    <source>
        <dbReference type="EMBL" id="TDB58739.1"/>
    </source>
</evidence>
<keyword evidence="2" id="KW-1185">Reference proteome</keyword>
<accession>A0A1H2P9N0</accession>
<gene>
    <name evidence="1" type="ORF">EIY72_20760</name>
</gene>
<dbReference type="OrthoDB" id="8824552at2"/>
<dbReference type="RefSeq" id="WP_132680166.1">
    <property type="nucleotide sequence ID" value="NZ_LT629803.1"/>
</dbReference>
<evidence type="ECO:0008006" key="3">
    <source>
        <dbReference type="Google" id="ProtNLM"/>
    </source>
</evidence>
<comment type="caution">
    <text evidence="1">The sequence shown here is derived from an EMBL/GenBank/DDBJ whole genome shotgun (WGS) entry which is preliminary data.</text>
</comment>
<evidence type="ECO:0000313" key="2">
    <source>
        <dbReference type="Proteomes" id="UP000295254"/>
    </source>
</evidence>
<reference evidence="2" key="1">
    <citation type="journal article" date="2019" name="bioRxiv">
        <title>Bacterially produced spermidine induces plant systemic susceptibility to pathogens.</title>
        <authorList>
            <person name="Melnyk R.A."/>
            <person name="Beskrovnaya P.A."/>
            <person name="Liu Z."/>
            <person name="Song Y."/>
            <person name="Haney C.H."/>
        </authorList>
    </citation>
    <scope>NUCLEOTIDE SEQUENCE [LARGE SCALE GENOMIC DNA]</scope>
    <source>
        <strain evidence="2">Dha-51</strain>
    </source>
</reference>
<dbReference type="EMBL" id="RRZK01000029">
    <property type="protein sequence ID" value="TDB58739.1"/>
    <property type="molecule type" value="Genomic_DNA"/>
</dbReference>
<organism evidence="1 2">
    <name type="scientific">Pseudomonas vancouverensis</name>
    <dbReference type="NCBI Taxonomy" id="95300"/>
    <lineage>
        <taxon>Bacteria</taxon>
        <taxon>Pseudomonadati</taxon>
        <taxon>Pseudomonadota</taxon>
        <taxon>Gammaproteobacteria</taxon>
        <taxon>Pseudomonadales</taxon>
        <taxon>Pseudomonadaceae</taxon>
        <taxon>Pseudomonas</taxon>
    </lineage>
</organism>
<dbReference type="Proteomes" id="UP000295254">
    <property type="component" value="Unassembled WGS sequence"/>
</dbReference>
<sequence length="297" mass="33944">MIHIDAPFQTADYKRLSEIDRVPQVIKNWITQASAHEKVLLDNAITLTEKYKYIEEKSGFWRSKRLTKWLLGISYNKCWYSEAKFAGDSAELEHWRPKKATHDFSKNKIHDGYYWLAFNLTNYRISKGKLNRIKGNFFPLIEEATRAGGSHVPHIAEKPLFLDPISPSDHQCLSFNDKGEAIFNEGILTPRAEERAITTIKYFGLNTDSLITERRLLWSTVRQNYANYINHIKLANDGCPASQGIADTYAHEIHYLIHETSAFSSTARAALKTLREPTADAFAMSAGKPRPSNEHKA</sequence>